<accession>A0A4Y7QGT0</accession>
<dbReference type="EMBL" id="ML170160">
    <property type="protein sequence ID" value="TDL26864.1"/>
    <property type="molecule type" value="Genomic_DNA"/>
</dbReference>
<protein>
    <submittedName>
        <fullName evidence="1">Uncharacterized protein</fullName>
    </submittedName>
</protein>
<evidence type="ECO:0000313" key="2">
    <source>
        <dbReference type="Proteomes" id="UP000294933"/>
    </source>
</evidence>
<gene>
    <name evidence="1" type="ORF">BD410DRAFT_472791</name>
</gene>
<keyword evidence="2" id="KW-1185">Reference proteome</keyword>
<dbReference type="AlphaFoldDB" id="A0A4Y7QGT0"/>
<evidence type="ECO:0000313" key="1">
    <source>
        <dbReference type="EMBL" id="TDL26864.1"/>
    </source>
</evidence>
<proteinExistence type="predicted"/>
<dbReference type="Proteomes" id="UP000294933">
    <property type="component" value="Unassembled WGS sequence"/>
</dbReference>
<name>A0A4Y7QGT0_9AGAM</name>
<reference evidence="1 2" key="1">
    <citation type="submission" date="2018-06" db="EMBL/GenBank/DDBJ databases">
        <title>A transcriptomic atlas of mushroom development highlights an independent origin of complex multicellularity.</title>
        <authorList>
            <consortium name="DOE Joint Genome Institute"/>
            <person name="Krizsan K."/>
            <person name="Almasi E."/>
            <person name="Merenyi Z."/>
            <person name="Sahu N."/>
            <person name="Viragh M."/>
            <person name="Koszo T."/>
            <person name="Mondo S."/>
            <person name="Kiss B."/>
            <person name="Balint B."/>
            <person name="Kues U."/>
            <person name="Barry K."/>
            <person name="Hegedus J.C."/>
            <person name="Henrissat B."/>
            <person name="Johnson J."/>
            <person name="Lipzen A."/>
            <person name="Ohm R."/>
            <person name="Nagy I."/>
            <person name="Pangilinan J."/>
            <person name="Yan J."/>
            <person name="Xiong Y."/>
            <person name="Grigoriev I.V."/>
            <person name="Hibbett D.S."/>
            <person name="Nagy L.G."/>
        </authorList>
    </citation>
    <scope>NUCLEOTIDE SEQUENCE [LARGE SCALE GENOMIC DNA]</scope>
    <source>
        <strain evidence="1 2">SZMC22713</strain>
    </source>
</reference>
<sequence length="142" mass="16073">MDITKLRRTATLETRPTTRSYLTQSKHGWLRLCIMRTSCSSNPYELPLSKSVTVPITDIFNGLCWLASVTLLNAEVRSSPKWYSRRLAIFAKIFQTVKDWLLGGLEEPMNNAFPYCICVVLSTNPCFSVGKSGFADDGRMRI</sequence>
<dbReference type="VEuPathDB" id="FungiDB:BD410DRAFT_472791"/>
<organism evidence="1 2">
    <name type="scientific">Rickenella mellea</name>
    <dbReference type="NCBI Taxonomy" id="50990"/>
    <lineage>
        <taxon>Eukaryota</taxon>
        <taxon>Fungi</taxon>
        <taxon>Dikarya</taxon>
        <taxon>Basidiomycota</taxon>
        <taxon>Agaricomycotina</taxon>
        <taxon>Agaricomycetes</taxon>
        <taxon>Hymenochaetales</taxon>
        <taxon>Rickenellaceae</taxon>
        <taxon>Rickenella</taxon>
    </lineage>
</organism>